<dbReference type="Gene3D" id="3.40.50.720">
    <property type="entry name" value="NAD(P)-binding Rossmann-like Domain"/>
    <property type="match status" value="2"/>
</dbReference>
<organism evidence="4 5">
    <name type="scientific">Runella rosea</name>
    <dbReference type="NCBI Taxonomy" id="2259595"/>
    <lineage>
        <taxon>Bacteria</taxon>
        <taxon>Pseudomonadati</taxon>
        <taxon>Bacteroidota</taxon>
        <taxon>Cytophagia</taxon>
        <taxon>Cytophagales</taxon>
        <taxon>Spirosomataceae</taxon>
        <taxon>Runella</taxon>
    </lineage>
</organism>
<evidence type="ECO:0000313" key="5">
    <source>
        <dbReference type="Proteomes" id="UP000251993"/>
    </source>
</evidence>
<dbReference type="PANTHER" id="PTHR42938:SF9">
    <property type="entry name" value="FORMATE DEHYDROGENASE 1"/>
    <property type="match status" value="1"/>
</dbReference>
<feature type="domain" description="D-isomer specific 2-hydroxyacid dehydrogenase NAD-binding" evidence="3">
    <location>
        <begin position="105"/>
        <end position="286"/>
    </location>
</feature>
<evidence type="ECO:0000256" key="1">
    <source>
        <dbReference type="RuleBase" id="RU003719"/>
    </source>
</evidence>
<dbReference type="Pfam" id="PF02826">
    <property type="entry name" value="2-Hacid_dh_C"/>
    <property type="match status" value="1"/>
</dbReference>
<keyword evidence="1" id="KW-0560">Oxidoreductase</keyword>
<evidence type="ECO:0000259" key="3">
    <source>
        <dbReference type="Pfam" id="PF02826"/>
    </source>
</evidence>
<name>A0A344TFF5_9BACT</name>
<dbReference type="InterPro" id="IPR006140">
    <property type="entry name" value="D-isomer_DH_NAD-bd"/>
</dbReference>
<dbReference type="AlphaFoldDB" id="A0A344TFF5"/>
<evidence type="ECO:0000259" key="2">
    <source>
        <dbReference type="Pfam" id="PF00389"/>
    </source>
</evidence>
<dbReference type="InterPro" id="IPR006139">
    <property type="entry name" value="D-isomer_2_OHA_DH_cat_dom"/>
</dbReference>
<dbReference type="Pfam" id="PF00389">
    <property type="entry name" value="2-Hacid_dh"/>
    <property type="match status" value="1"/>
</dbReference>
<proteinExistence type="inferred from homology"/>
<dbReference type="GO" id="GO:0051287">
    <property type="term" value="F:NAD binding"/>
    <property type="evidence" value="ECO:0007669"/>
    <property type="project" value="InterPro"/>
</dbReference>
<dbReference type="SUPFAM" id="SSF51735">
    <property type="entry name" value="NAD(P)-binding Rossmann-fold domains"/>
    <property type="match status" value="1"/>
</dbReference>
<evidence type="ECO:0000313" key="4">
    <source>
        <dbReference type="EMBL" id="AXE17376.1"/>
    </source>
</evidence>
<dbReference type="EMBL" id="CP030850">
    <property type="protein sequence ID" value="AXE17376.1"/>
    <property type="molecule type" value="Genomic_DNA"/>
</dbReference>
<dbReference type="KEGG" id="run:DR864_06345"/>
<gene>
    <name evidence="4" type="ORF">DR864_06345</name>
</gene>
<reference evidence="4 5" key="1">
    <citation type="submission" date="2018-07" db="EMBL/GenBank/DDBJ databases">
        <title>Genome sequencing of Runella.</title>
        <authorList>
            <person name="Baek M.-G."/>
            <person name="Yi H."/>
        </authorList>
    </citation>
    <scope>NUCLEOTIDE SEQUENCE [LARGE SCALE GENOMIC DNA]</scope>
    <source>
        <strain evidence="4 5">HYN0085</strain>
    </source>
</reference>
<feature type="domain" description="D-isomer specific 2-hydroxyacid dehydrogenase catalytic" evidence="2">
    <location>
        <begin position="3"/>
        <end position="308"/>
    </location>
</feature>
<dbReference type="InterPro" id="IPR036291">
    <property type="entry name" value="NAD(P)-bd_dom_sf"/>
</dbReference>
<sequence length="312" mass="34740">MKILIVDEMHPSLFPMLDQAGLLYRYEPTFKRPQILSHIGEYEGLIIRSKTVIDEEVLHQAPLLRFVARAGAGLDLIDLEAVQQRNIQVFAANEGNRDAVAEHVIGMLLGLFANIAKADREVRRGIWDREGNRGIELMGKTVGLIGYGFNGSATARRLSGFGCRVLAYDKYLVNYGDEYAQESSLEEIMSQADVISLHVPLTAETRLMINDDFVANVARPFFLLNIARGEIVNMDTIVKGLESGKIRGACLDVLENEKLNTLTPEQQKSFDYLCNSSRVILTPHVAGWTQESYAKINEALVKQITAGLSVEK</sequence>
<protein>
    <submittedName>
        <fullName evidence="4">Phosphoglycerate dehydrogenase</fullName>
    </submittedName>
</protein>
<dbReference type="Proteomes" id="UP000251993">
    <property type="component" value="Chromosome"/>
</dbReference>
<accession>A0A344TFF5</accession>
<dbReference type="RefSeq" id="WP_114066162.1">
    <property type="nucleotide sequence ID" value="NZ_CP030850.1"/>
</dbReference>
<dbReference type="GO" id="GO:0016616">
    <property type="term" value="F:oxidoreductase activity, acting on the CH-OH group of donors, NAD or NADP as acceptor"/>
    <property type="evidence" value="ECO:0007669"/>
    <property type="project" value="InterPro"/>
</dbReference>
<dbReference type="SUPFAM" id="SSF52283">
    <property type="entry name" value="Formate/glycerate dehydrogenase catalytic domain-like"/>
    <property type="match status" value="1"/>
</dbReference>
<comment type="similarity">
    <text evidence="1">Belongs to the D-isomer specific 2-hydroxyacid dehydrogenase family.</text>
</comment>
<dbReference type="OrthoDB" id="1522997at2"/>
<dbReference type="PANTHER" id="PTHR42938">
    <property type="entry name" value="FORMATE DEHYDROGENASE 1"/>
    <property type="match status" value="1"/>
</dbReference>
<keyword evidence="5" id="KW-1185">Reference proteome</keyword>